<proteinExistence type="predicted"/>
<name>A0A1Y2N2U7_PSEAH</name>
<dbReference type="EMBL" id="MIGB01000008">
    <property type="protein sequence ID" value="OSY41489.1"/>
    <property type="molecule type" value="Genomic_DNA"/>
</dbReference>
<protein>
    <submittedName>
        <fullName evidence="1">Uncharacterized protein</fullName>
    </submittedName>
</protein>
<gene>
    <name evidence="1" type="ORF">BG845_01980</name>
</gene>
<dbReference type="Proteomes" id="UP000194360">
    <property type="component" value="Unassembled WGS sequence"/>
</dbReference>
<accession>A0A1Y2N2U7</accession>
<dbReference type="OrthoDB" id="3578149at2"/>
<comment type="caution">
    <text evidence="1">The sequence shown here is derived from an EMBL/GenBank/DDBJ whole genome shotgun (WGS) entry which is preliminary data.</text>
</comment>
<evidence type="ECO:0000313" key="2">
    <source>
        <dbReference type="Proteomes" id="UP000194360"/>
    </source>
</evidence>
<dbReference type="RefSeq" id="WP_085912254.1">
    <property type="nucleotide sequence ID" value="NZ_AP018920.1"/>
</dbReference>
<dbReference type="AlphaFoldDB" id="A0A1Y2N2U7"/>
<organism evidence="1 2">
    <name type="scientific">Pseudonocardia autotrophica</name>
    <name type="common">Amycolata autotrophica</name>
    <name type="synonym">Nocardia autotrophica</name>
    <dbReference type="NCBI Taxonomy" id="2074"/>
    <lineage>
        <taxon>Bacteria</taxon>
        <taxon>Bacillati</taxon>
        <taxon>Actinomycetota</taxon>
        <taxon>Actinomycetes</taxon>
        <taxon>Pseudonocardiales</taxon>
        <taxon>Pseudonocardiaceae</taxon>
        <taxon>Pseudonocardia</taxon>
    </lineage>
</organism>
<keyword evidence="2" id="KW-1185">Reference proteome</keyword>
<evidence type="ECO:0000313" key="1">
    <source>
        <dbReference type="EMBL" id="OSY41489.1"/>
    </source>
</evidence>
<sequence>MSPATPSCRICGTARPGEAGAAAVAGWVSDRDGRGREGWLCPACARRHVRDIESKLDAEWW</sequence>
<dbReference type="STRING" id="2074.BG845_01980"/>
<reference evidence="1 2" key="1">
    <citation type="submission" date="2016-09" db="EMBL/GenBank/DDBJ databases">
        <title>Pseudonocardia autotrophica DSM535, a candidate organism with high potential of specific P450 cytochromes.</title>
        <authorList>
            <person name="Grumaz C."/>
            <person name="Vainshtein Y."/>
            <person name="Kirstahler P."/>
            <person name="Sohn K."/>
        </authorList>
    </citation>
    <scope>NUCLEOTIDE SEQUENCE [LARGE SCALE GENOMIC DNA]</scope>
    <source>
        <strain evidence="1 2">DSM 535</strain>
    </source>
</reference>